<keyword evidence="1" id="KW-0732">Signal</keyword>
<accession>F2JYF5</accession>
<protein>
    <submittedName>
        <fullName evidence="2">Uncharacterized protein</fullName>
    </submittedName>
</protein>
<dbReference type="AlphaFoldDB" id="F2JYF5"/>
<evidence type="ECO:0000313" key="3">
    <source>
        <dbReference type="Proteomes" id="UP000001062"/>
    </source>
</evidence>
<feature type="signal peptide" evidence="1">
    <location>
        <begin position="1"/>
        <end position="23"/>
    </location>
</feature>
<dbReference type="HOGENOM" id="CLU_1658699_0_0_6"/>
<dbReference type="STRING" id="717774.Marme_3874"/>
<dbReference type="KEGG" id="mme:Marme_3874"/>
<proteinExistence type="predicted"/>
<dbReference type="EMBL" id="CP002583">
    <property type="protein sequence ID" value="ADZ93084.1"/>
    <property type="molecule type" value="Genomic_DNA"/>
</dbReference>
<dbReference type="RefSeq" id="WP_013662986.1">
    <property type="nucleotide sequence ID" value="NC_015276.1"/>
</dbReference>
<name>F2JYF5_MARM1</name>
<evidence type="ECO:0000256" key="1">
    <source>
        <dbReference type="SAM" id="SignalP"/>
    </source>
</evidence>
<organism evidence="2 3">
    <name type="scientific">Marinomonas mediterranea (strain ATCC 700492 / JCM 21426 / NBRC 103028 / MMB-1)</name>
    <dbReference type="NCBI Taxonomy" id="717774"/>
    <lineage>
        <taxon>Bacteria</taxon>
        <taxon>Pseudomonadati</taxon>
        <taxon>Pseudomonadota</taxon>
        <taxon>Gammaproteobacteria</taxon>
        <taxon>Oceanospirillales</taxon>
        <taxon>Oceanospirillaceae</taxon>
        <taxon>Marinomonas</taxon>
    </lineage>
</organism>
<sequence length="159" mass="17122" precursor="true">MKVKTKLMSLVCFSLLSSATAYASERSVEFSIPGNQYCDANHVSEVSFSISNLSDINTTIRLDLYKVDGAELQSSGTANNGMTSDLMLGQDYVLAGRETATFHAPFGKGNLACSDRVYYGKISISDLNGRVIASGFISGRNKELFRSGVPILINNGIAF</sequence>
<dbReference type="eggNOG" id="ENOG502ZKB1">
    <property type="taxonomic scope" value="Bacteria"/>
</dbReference>
<keyword evidence="3" id="KW-1185">Reference proteome</keyword>
<reference evidence="2 3" key="1">
    <citation type="journal article" date="2012" name="Stand. Genomic Sci.">
        <title>Complete genome sequence of the melanogenic marine bacterium Marinomonas mediterranea type strain (MMB-1(T)).</title>
        <authorList>
            <person name="Lucas-Elio P."/>
            <person name="Goodwin L."/>
            <person name="Woyke T."/>
            <person name="Pitluck S."/>
            <person name="Nolan M."/>
            <person name="Kyrpides N.C."/>
            <person name="Detter J.C."/>
            <person name="Copeland A."/>
            <person name="Teshima H."/>
            <person name="Bruce D."/>
            <person name="Detter C."/>
            <person name="Tapia R."/>
            <person name="Han S."/>
            <person name="Land M.L."/>
            <person name="Ivanova N."/>
            <person name="Mikhailova N."/>
            <person name="Johnston A.W."/>
            <person name="Sanchez-Amat A."/>
        </authorList>
    </citation>
    <scope>NUCLEOTIDE SEQUENCE [LARGE SCALE GENOMIC DNA]</scope>
    <source>
        <strain evidence="3">ATCC 700492 / JCM 21426 / NBRC 103028 / MMB-1</strain>
    </source>
</reference>
<dbReference type="Proteomes" id="UP000001062">
    <property type="component" value="Chromosome"/>
</dbReference>
<feature type="chain" id="PRO_5003279346" evidence="1">
    <location>
        <begin position="24"/>
        <end position="159"/>
    </location>
</feature>
<dbReference type="PATRIC" id="fig|717774.3.peg.3992"/>
<dbReference type="OrthoDB" id="7065713at2"/>
<evidence type="ECO:0000313" key="2">
    <source>
        <dbReference type="EMBL" id="ADZ93084.1"/>
    </source>
</evidence>
<gene>
    <name evidence="2" type="ordered locus">Marme_3874</name>
</gene>